<reference evidence="3 4" key="1">
    <citation type="submission" date="2015-09" db="EMBL/GenBank/DDBJ databases">
        <title>Genome announcement of multiple Pseudomonas syringae strains.</title>
        <authorList>
            <person name="Thakur S."/>
            <person name="Wang P.W."/>
            <person name="Gong Y."/>
            <person name="Weir B.S."/>
            <person name="Guttman D.S."/>
        </authorList>
    </citation>
    <scope>NUCLEOTIDE SEQUENCE [LARGE SCALE GENOMIC DNA]</scope>
    <source>
        <strain evidence="3 4">ICMP3882</strain>
    </source>
</reference>
<dbReference type="AlphaFoldDB" id="A0A0P9YXK4"/>
<dbReference type="Gene3D" id="3.40.50.300">
    <property type="entry name" value="P-loop containing nucleotide triphosphate hydrolases"/>
    <property type="match status" value="1"/>
</dbReference>
<proteinExistence type="predicted"/>
<dbReference type="Proteomes" id="UP000050554">
    <property type="component" value="Unassembled WGS sequence"/>
</dbReference>
<dbReference type="InterPro" id="IPR027417">
    <property type="entry name" value="P-loop_NTPase"/>
</dbReference>
<feature type="domain" description="Schlafen AlbA-2" evidence="2">
    <location>
        <begin position="39"/>
        <end position="174"/>
    </location>
</feature>
<dbReference type="PATRIC" id="fig|55398.3.peg.1437"/>
<dbReference type="SUPFAM" id="SSF52540">
    <property type="entry name" value="P-loop containing nucleoside triphosphate hydrolases"/>
    <property type="match status" value="1"/>
</dbReference>
<dbReference type="RefSeq" id="WP_004881058.1">
    <property type="nucleotide sequence ID" value="NZ_LJRF01000023.1"/>
</dbReference>
<name>A0A0P9YXK4_PSESI</name>
<protein>
    <submittedName>
        <fullName evidence="3">ATPase AAA</fullName>
    </submittedName>
</protein>
<evidence type="ECO:0000313" key="3">
    <source>
        <dbReference type="EMBL" id="KPY51015.1"/>
    </source>
</evidence>
<evidence type="ECO:0000313" key="4">
    <source>
        <dbReference type="Proteomes" id="UP000050554"/>
    </source>
</evidence>
<evidence type="ECO:0000259" key="2">
    <source>
        <dbReference type="Pfam" id="PF04326"/>
    </source>
</evidence>
<feature type="domain" description="NB-ARC" evidence="1">
    <location>
        <begin position="225"/>
        <end position="378"/>
    </location>
</feature>
<dbReference type="Pfam" id="PF00931">
    <property type="entry name" value="NB-ARC"/>
    <property type="match status" value="1"/>
</dbReference>
<dbReference type="EMBL" id="LJRF01000023">
    <property type="protein sequence ID" value="KPY51015.1"/>
    <property type="molecule type" value="Genomic_DNA"/>
</dbReference>
<evidence type="ECO:0000259" key="1">
    <source>
        <dbReference type="Pfam" id="PF00931"/>
    </source>
</evidence>
<dbReference type="Pfam" id="PF04326">
    <property type="entry name" value="SLFN_AlbA_2"/>
    <property type="match status" value="1"/>
</dbReference>
<sequence length="842" mass="94672">MNLTEIKKEIYRKIQAGNLSADVLQLLMPSSIPVPVECELWDYKEIYEDSAHDYSKTARTIASFYNTYGGYIVYGVREIEKDRRFELAGVEPNRLDVQKLKGQLDKFFGTRLDISVVEIPYGQPAVLIGLLHVPKRPEKKHTISANKRADDARNKQIFSEGATLYRAGDECKQAVTHSDFEFLTSSRDWLALLEGRFVKKINLLDHNLPDRNFVCPNFVGRVEIIQKLWAWLSDEFQYAKVLAGEGGKGKTSIAYEFCQLIASTGAPLFDQIIWLTAKTQQFKARIDGFIGTPETHYYDLESLLMAICQKTGTLDSELEDVSINQLKRIARLNLQAYPSFIVVDDVDSADVDEQKRIMETAREIGGSNSKILLTTRSNVSYSSDTAIEVPGLSGEEYLHYIDELKSSMGFDAITSKSIRKLEEASEGSPLFTESILRLCRVGYSIDNAIAEWQGKKGEAVRSAALRREIHLLSPEARKVLLTISFVGSCSLAELRHYTEMEQLLIDDAILELGRLFLLQSASFIESEPRFKCSQSIVNLTISLKDEIVVNADRYLGYLKGRAQALKANTSQNTQIAVGEAIRQSLALLKANDFPNARATIKSLLRKQQYKNNPDLLLALAQIDSFDPSAEINSVRSAFKDAYLHGQRKELLFDLWFQVEARVGNRSELVDVCRLAIVDGRLNSSKWLRRSAEAKLLLSYSVGSPSRQLEILLGAYDDVSKAIRKTHGALKHELKELSVSILDCLWKVCYELREDFTGLKAMQKAIKAGDIRSVNYYRLAEAANLIYLNYTAQGVTARRKKELSVSYTESCSILIDILEGLDESRADVVTSLDQAVKKLKSVS</sequence>
<dbReference type="InterPro" id="IPR002182">
    <property type="entry name" value="NB-ARC"/>
</dbReference>
<dbReference type="GO" id="GO:0043531">
    <property type="term" value="F:ADP binding"/>
    <property type="evidence" value="ECO:0007669"/>
    <property type="project" value="InterPro"/>
</dbReference>
<comment type="caution">
    <text evidence="3">The sequence shown here is derived from an EMBL/GenBank/DDBJ whole genome shotgun (WGS) entry which is preliminary data.</text>
</comment>
<organism evidence="3 4">
    <name type="scientific">Pseudomonas syringae pv. ribicola</name>
    <dbReference type="NCBI Taxonomy" id="55398"/>
    <lineage>
        <taxon>Bacteria</taxon>
        <taxon>Pseudomonadati</taxon>
        <taxon>Pseudomonadota</taxon>
        <taxon>Gammaproteobacteria</taxon>
        <taxon>Pseudomonadales</taxon>
        <taxon>Pseudomonadaceae</taxon>
        <taxon>Pseudomonas</taxon>
    </lineage>
</organism>
<dbReference type="Gene3D" id="3.30.950.30">
    <property type="entry name" value="Schlafen, AAA domain"/>
    <property type="match status" value="1"/>
</dbReference>
<accession>A0A0P9YXK4</accession>
<dbReference type="InterPro" id="IPR038461">
    <property type="entry name" value="Schlafen_AlbA_2_dom_sf"/>
</dbReference>
<gene>
    <name evidence="3" type="ORF">ALO47_01143</name>
</gene>
<dbReference type="InterPro" id="IPR007421">
    <property type="entry name" value="Schlafen_AlbA_2_dom"/>
</dbReference>